<dbReference type="eggNOG" id="COG0154">
    <property type="taxonomic scope" value="Bacteria"/>
</dbReference>
<dbReference type="RefSeq" id="WP_035026358.1">
    <property type="nucleotide sequence ID" value="NZ_KK073886.1"/>
</dbReference>
<dbReference type="PANTHER" id="PTHR11895">
    <property type="entry name" value="TRANSAMIDASE"/>
    <property type="match status" value="1"/>
</dbReference>
<keyword evidence="5" id="KW-0378">Hydrolase</keyword>
<comment type="caution">
    <text evidence="5">The sequence shown here is derived from an EMBL/GenBank/DDBJ whole genome shotgun (WGS) entry which is preliminary data.</text>
</comment>
<dbReference type="InterPro" id="IPR036928">
    <property type="entry name" value="AS_sf"/>
</dbReference>
<dbReference type="SUPFAM" id="SSF75304">
    <property type="entry name" value="Amidase signature (AS) enzymes"/>
    <property type="match status" value="1"/>
</dbReference>
<dbReference type="EMBL" id="JENY01000012">
    <property type="protein sequence ID" value="EXL08645.1"/>
    <property type="molecule type" value="Genomic_DNA"/>
</dbReference>
<dbReference type="PANTHER" id="PTHR11895:SF7">
    <property type="entry name" value="GLUTAMYL-TRNA(GLN) AMIDOTRANSFERASE SUBUNIT A, MITOCHONDRIAL"/>
    <property type="match status" value="1"/>
</dbReference>
<gene>
    <name evidence="5" type="ORF">BG36_03745</name>
    <name evidence="6" type="ORF">DES43_10288</name>
</gene>
<evidence type="ECO:0000313" key="7">
    <source>
        <dbReference type="Proteomes" id="UP000019849"/>
    </source>
</evidence>
<name>A0A011VJK2_9HYPH</name>
<dbReference type="InterPro" id="IPR023631">
    <property type="entry name" value="Amidase_dom"/>
</dbReference>
<dbReference type="STRING" id="69279.BG36_03745"/>
<reference evidence="5 7" key="1">
    <citation type="submission" date="2014-02" db="EMBL/GenBank/DDBJ databases">
        <title>Aquamicrobium defluvii Genome sequencing.</title>
        <authorList>
            <person name="Wang X."/>
        </authorList>
    </citation>
    <scope>NUCLEOTIDE SEQUENCE [LARGE SCALE GENOMIC DNA]</scope>
    <source>
        <strain evidence="5 7">W13Z1</strain>
    </source>
</reference>
<dbReference type="InterPro" id="IPR020556">
    <property type="entry name" value="Amidase_CS"/>
</dbReference>
<evidence type="ECO:0000256" key="2">
    <source>
        <dbReference type="ARBA" id="ARBA00009199"/>
    </source>
</evidence>
<feature type="domain" description="Amidase" evidence="4">
    <location>
        <begin position="26"/>
        <end position="449"/>
    </location>
</feature>
<dbReference type="Gene3D" id="3.90.1300.10">
    <property type="entry name" value="Amidase signature (AS) domain"/>
    <property type="match status" value="1"/>
</dbReference>
<dbReference type="Proteomes" id="UP000294958">
    <property type="component" value="Unassembled WGS sequence"/>
</dbReference>
<dbReference type="OrthoDB" id="9814821at2"/>
<dbReference type="PATRIC" id="fig|69279.3.peg.2146"/>
<reference evidence="6 8" key="2">
    <citation type="submission" date="2019-03" db="EMBL/GenBank/DDBJ databases">
        <title>Genomic Encyclopedia of Type Strains, Phase IV (KMG-IV): sequencing the most valuable type-strain genomes for metagenomic binning, comparative biology and taxonomic classification.</title>
        <authorList>
            <person name="Goeker M."/>
        </authorList>
    </citation>
    <scope>NUCLEOTIDE SEQUENCE [LARGE SCALE GENOMIC DNA]</scope>
    <source>
        <strain evidence="6 8">DSM 11603</strain>
    </source>
</reference>
<dbReference type="Pfam" id="PF01425">
    <property type="entry name" value="Amidase"/>
    <property type="match status" value="1"/>
</dbReference>
<proteinExistence type="inferred from homology"/>
<dbReference type="PROSITE" id="PS00571">
    <property type="entry name" value="AMIDASES"/>
    <property type="match status" value="1"/>
</dbReference>
<evidence type="ECO:0000313" key="6">
    <source>
        <dbReference type="EMBL" id="TDR37543.1"/>
    </source>
</evidence>
<dbReference type="HOGENOM" id="CLU_009600_0_4_5"/>
<evidence type="ECO:0000256" key="1">
    <source>
        <dbReference type="ARBA" id="ARBA00003871"/>
    </source>
</evidence>
<dbReference type="GO" id="GO:0016787">
    <property type="term" value="F:hydrolase activity"/>
    <property type="evidence" value="ECO:0007669"/>
    <property type="project" value="UniProtKB-KW"/>
</dbReference>
<evidence type="ECO:0000259" key="4">
    <source>
        <dbReference type="Pfam" id="PF01425"/>
    </source>
</evidence>
<dbReference type="NCBIfam" id="NF005687">
    <property type="entry name" value="PRK07487.1"/>
    <property type="match status" value="1"/>
</dbReference>
<accession>A0A011VJK2</accession>
<evidence type="ECO:0000313" key="5">
    <source>
        <dbReference type="EMBL" id="EXL08645.1"/>
    </source>
</evidence>
<sequence length="476" mass="50255">MNGDIWRWSAMEIAGAVREKRVSCLEVVESCLGRIGAVNPAVNAIVDLMDAQARSAAVEADKAVARGDILGPLHGVPVTIKVNIDVAGRATTNGVAAFRDRIATEDSPLVRKWREAGAVILGRTNTPALSFGLFTDNKLYGPTLNPWDAALSPGGSSGGAAVSVATGMVPLAHGNDSGGSIRYPAYCCGIFGMRPTFGRVPHYSGTAPADLPIMSQLAVVNGPFARSVADLRAAMWAMSGHDPLDPWSVHEPVARPARPGPCKVAVLTGLDGVARDEETAAAVRQAAGWLADAGYTVEEVAPPRFAETSMLRDRLLIHEIRRHMLEQIEAHAPSAEVNEAHALLDATPHVDFDEFCEGLARRTSIIRDWLLFMQSYPLVLTPTAWRKPQPANLYAGPVSLTEAVVLELSPLHVPPLLGLPSMAVPTGLAAGAPMGIQLMASQFEEERLLVAAEAIELRAGAMTPIGPAGSAGGPAR</sequence>
<evidence type="ECO:0000256" key="3">
    <source>
        <dbReference type="ARBA" id="ARBA00021874"/>
    </source>
</evidence>
<dbReference type="InterPro" id="IPR000120">
    <property type="entry name" value="Amidase"/>
</dbReference>
<dbReference type="EMBL" id="SNZF01000002">
    <property type="protein sequence ID" value="TDR37543.1"/>
    <property type="molecule type" value="Genomic_DNA"/>
</dbReference>
<organism evidence="5 7">
    <name type="scientific">Aquamicrobium defluvii</name>
    <dbReference type="NCBI Taxonomy" id="69279"/>
    <lineage>
        <taxon>Bacteria</taxon>
        <taxon>Pseudomonadati</taxon>
        <taxon>Pseudomonadota</taxon>
        <taxon>Alphaproteobacteria</taxon>
        <taxon>Hyphomicrobiales</taxon>
        <taxon>Phyllobacteriaceae</taxon>
        <taxon>Aquamicrobium</taxon>
    </lineage>
</organism>
<protein>
    <recommendedName>
        <fullName evidence="3">Indoleacetamide hydrolase</fullName>
    </recommendedName>
</protein>
<dbReference type="Proteomes" id="UP000019849">
    <property type="component" value="Unassembled WGS sequence"/>
</dbReference>
<dbReference type="AlphaFoldDB" id="A0A011VJK2"/>
<evidence type="ECO:0000313" key="8">
    <source>
        <dbReference type="Proteomes" id="UP000294958"/>
    </source>
</evidence>
<comment type="function">
    <text evidence="1">Hydrolyzes indole-3-acetamide (IAM) into indole-3-acetic acid (IAA).</text>
</comment>
<comment type="similarity">
    <text evidence="2">Belongs to the amidase family.</text>
</comment>
<keyword evidence="8" id="KW-1185">Reference proteome</keyword>